<feature type="region of interest" description="Disordered" evidence="1">
    <location>
        <begin position="60"/>
        <end position="135"/>
    </location>
</feature>
<dbReference type="EMBL" id="CP025197">
    <property type="protein sequence ID" value="AUG58123.1"/>
    <property type="molecule type" value="Genomic_DNA"/>
</dbReference>
<dbReference type="PROSITE" id="PS51257">
    <property type="entry name" value="PROKAR_LIPOPROTEIN"/>
    <property type="match status" value="1"/>
</dbReference>
<keyword evidence="2" id="KW-0732">Signal</keyword>
<gene>
    <name evidence="3" type="ORF">HVS_11140</name>
</gene>
<proteinExistence type="predicted"/>
<dbReference type="RefSeq" id="WP_101302296.1">
    <property type="nucleotide sequence ID" value="NZ_CP025197.1"/>
</dbReference>
<dbReference type="KEGG" id="hsc:HVS_11140"/>
<keyword evidence="4" id="KW-1185">Reference proteome</keyword>
<organism evidence="3 4">
    <name type="scientific">Acetivibrio saccincola</name>
    <dbReference type="NCBI Taxonomy" id="1677857"/>
    <lineage>
        <taxon>Bacteria</taxon>
        <taxon>Bacillati</taxon>
        <taxon>Bacillota</taxon>
        <taxon>Clostridia</taxon>
        <taxon>Eubacteriales</taxon>
        <taxon>Oscillospiraceae</taxon>
        <taxon>Acetivibrio</taxon>
    </lineage>
</organism>
<sequence length="303" mass="35375">MKNKIIIIFAIMLTAFTGCSGNSANSQQSRHEQISFEKNIKEAPKDLEKIEESIEKIFLALEGPASNVEKDKDTKDLKDKEDKKEEKSENNQDNGKEEKKGEGEEEKNNQDKDEDENEKRKKEESKNNQQNDWKNADSIINDLHYQWNNFTSSAMEINAPRELIDNFSVSLNNLTNMILKRDRLNSLMAANNLYSYIPDLYLLFDTPYSPEIKRLRHYTRSVMLNALTENWEDSEKDLQNLKASWAFYKTSIQKNRPERTNKLDYSIHELEMVVNEKNKSLSGIKGRVTLNNIDVLEKEEKRK</sequence>
<name>A0A2K9EJH5_9FIRM</name>
<evidence type="ECO:0000313" key="4">
    <source>
        <dbReference type="Proteomes" id="UP000233534"/>
    </source>
</evidence>
<evidence type="ECO:0000313" key="3">
    <source>
        <dbReference type="EMBL" id="AUG58123.1"/>
    </source>
</evidence>
<accession>A0A2K9EJH5</accession>
<dbReference type="AlphaFoldDB" id="A0A2K9EJH5"/>
<reference evidence="3 4" key="1">
    <citation type="submission" date="2017-12" db="EMBL/GenBank/DDBJ databases">
        <title>Complete genome sequence of Herbivorax saccincola GGR1, a novel Cellulosome-producing hydrolytic bacterium in a thermophilic biogas plant, established by Illumina and Nanopore MinION sequencing.</title>
        <authorList>
            <person name="Pechtl A."/>
            <person name="Ruckert C."/>
            <person name="Koeck D.E."/>
            <person name="Maus I."/>
            <person name="Winkler A."/>
            <person name="Kalinowski J."/>
            <person name="Puhler A."/>
            <person name="Schwarz W.W."/>
            <person name="Zverlov V.V."/>
            <person name="Schluter A."/>
            <person name="Liebl W."/>
        </authorList>
    </citation>
    <scope>NUCLEOTIDE SEQUENCE [LARGE SCALE GENOMIC DNA]</scope>
    <source>
        <strain evidence="4">SR1</strain>
    </source>
</reference>
<evidence type="ECO:0000256" key="1">
    <source>
        <dbReference type="SAM" id="MobiDB-lite"/>
    </source>
</evidence>
<feature type="signal peptide" evidence="2">
    <location>
        <begin position="1"/>
        <end position="20"/>
    </location>
</feature>
<dbReference type="Proteomes" id="UP000233534">
    <property type="component" value="Chromosome"/>
</dbReference>
<feature type="chain" id="PRO_5038463966" evidence="2">
    <location>
        <begin position="21"/>
        <end position="303"/>
    </location>
</feature>
<protein>
    <submittedName>
        <fullName evidence="3">Uncharacterized protein</fullName>
    </submittedName>
</protein>
<evidence type="ECO:0000256" key="2">
    <source>
        <dbReference type="SAM" id="SignalP"/>
    </source>
</evidence>
<feature type="compositionally biased region" description="Basic and acidic residues" evidence="1">
    <location>
        <begin position="68"/>
        <end position="126"/>
    </location>
</feature>